<keyword evidence="3" id="KW-1185">Reference proteome</keyword>
<gene>
    <name evidence="2" type="ORF">C8R14_10328</name>
</gene>
<comment type="caution">
    <text evidence="2">The sequence shown here is derived from an EMBL/GenBank/DDBJ whole genome shotgun (WGS) entry which is preliminary data.</text>
</comment>
<dbReference type="EMBL" id="QICQ01000003">
    <property type="protein sequence ID" value="PXV83732.1"/>
    <property type="molecule type" value="Genomic_DNA"/>
</dbReference>
<dbReference type="Proteomes" id="UP000247780">
    <property type="component" value="Unassembled WGS sequence"/>
</dbReference>
<feature type="domain" description="Glycosyltransferase subfamily 4-like N-terminal" evidence="1">
    <location>
        <begin position="22"/>
        <end position="206"/>
    </location>
</feature>
<dbReference type="RefSeq" id="WP_041353565.1">
    <property type="nucleotide sequence ID" value="NZ_FMTW01000011.1"/>
</dbReference>
<organism evidence="2 3">
    <name type="scientific">Nitrosomonas eutropha</name>
    <dbReference type="NCBI Taxonomy" id="916"/>
    <lineage>
        <taxon>Bacteria</taxon>
        <taxon>Pseudomonadati</taxon>
        <taxon>Pseudomonadota</taxon>
        <taxon>Betaproteobacteria</taxon>
        <taxon>Nitrosomonadales</taxon>
        <taxon>Nitrosomonadaceae</taxon>
        <taxon>Nitrosomonas</taxon>
    </lineage>
</organism>
<evidence type="ECO:0000313" key="3">
    <source>
        <dbReference type="Proteomes" id="UP000247780"/>
    </source>
</evidence>
<sequence>MVKRVLMIAYHFPPLHGSSGMQRTLRFARYLPDHGWEPIVLTPSPRAYQQTDSGQLADIPQEVRVYRAFALDTARHLTLKGRYPRLLALPDRWISWWLGAVPTGWYLIKKYKPDVIWSTYPIATAHLIGLTLHRLTGIPWVADFRDPMVQPDYPPDPLTYRAYERVENKTIAQCASAVFTTPGTLRDYQTRFSHVPASRFHLIENGYDESSFAAITRSVNQITKAGGITLLHSGVIYPSERDPTCLFEALATLLKKHVIGAESLHIILRASHHEAYLQSLIDHFEIGAVVSLAPPISYNDALAEMLTVDGLLILQAANCNNQIPAKLYEYLRAQRPILALTDLVGDTAEKLRSMGVDTIAPLDSKEAIMTGLRRFLALLREDKAPIAPMDKILSNSREARTKELARLLGAACKG</sequence>
<dbReference type="InterPro" id="IPR028098">
    <property type="entry name" value="Glyco_trans_4-like_N"/>
</dbReference>
<keyword evidence="2" id="KW-0808">Transferase</keyword>
<dbReference type="Pfam" id="PF13579">
    <property type="entry name" value="Glyco_trans_4_4"/>
    <property type="match status" value="1"/>
</dbReference>
<reference evidence="2 3" key="1">
    <citation type="submission" date="2018-04" db="EMBL/GenBank/DDBJ databases">
        <title>Active sludge and wastewater microbial communities from Klosterneuburg, Austria.</title>
        <authorList>
            <person name="Wagner M."/>
        </authorList>
    </citation>
    <scope>NUCLEOTIDE SEQUENCE [LARGE SCALE GENOMIC DNA]</scope>
    <source>
        <strain evidence="2 3">Nm 57</strain>
    </source>
</reference>
<accession>A0ABX5M9C6</accession>
<protein>
    <submittedName>
        <fullName evidence="2">Glycosyl transferase family 4</fullName>
    </submittedName>
</protein>
<name>A0ABX5M9C6_9PROT</name>
<dbReference type="SUPFAM" id="SSF53756">
    <property type="entry name" value="UDP-Glycosyltransferase/glycogen phosphorylase"/>
    <property type="match status" value="1"/>
</dbReference>
<proteinExistence type="predicted"/>
<evidence type="ECO:0000259" key="1">
    <source>
        <dbReference type="Pfam" id="PF13579"/>
    </source>
</evidence>
<dbReference type="Gene3D" id="3.40.50.2000">
    <property type="entry name" value="Glycogen Phosphorylase B"/>
    <property type="match status" value="1"/>
</dbReference>
<dbReference type="GO" id="GO:0016740">
    <property type="term" value="F:transferase activity"/>
    <property type="evidence" value="ECO:0007669"/>
    <property type="project" value="UniProtKB-KW"/>
</dbReference>
<evidence type="ECO:0000313" key="2">
    <source>
        <dbReference type="EMBL" id="PXV83732.1"/>
    </source>
</evidence>